<organism evidence="1 2">
    <name type="scientific">Photobacterium indicum</name>
    <dbReference type="NCBI Taxonomy" id="81447"/>
    <lineage>
        <taxon>Bacteria</taxon>
        <taxon>Pseudomonadati</taxon>
        <taxon>Pseudomonadota</taxon>
        <taxon>Gammaproteobacteria</taxon>
        <taxon>Vibrionales</taxon>
        <taxon>Vibrionaceae</taxon>
        <taxon>Photobacterium</taxon>
    </lineage>
</organism>
<dbReference type="AlphaFoldDB" id="A0A2T3L6H6"/>
<dbReference type="Proteomes" id="UP000241803">
    <property type="component" value="Unassembled WGS sequence"/>
</dbReference>
<name>A0A2T3L6H6_9GAMM</name>
<evidence type="ECO:0000313" key="1">
    <source>
        <dbReference type="EMBL" id="PSV45726.1"/>
    </source>
</evidence>
<proteinExistence type="predicted"/>
<accession>A0A2T3L6H6</accession>
<reference evidence="1 2" key="1">
    <citation type="submission" date="2018-03" db="EMBL/GenBank/DDBJ databases">
        <title>Whole genome sequencing of Histamine producing bacteria.</title>
        <authorList>
            <person name="Butler K."/>
        </authorList>
    </citation>
    <scope>NUCLEOTIDE SEQUENCE [LARGE SCALE GENOMIC DNA]</scope>
    <source>
        <strain evidence="1 2">ATCC 19614</strain>
    </source>
</reference>
<dbReference type="EMBL" id="PYOC01000006">
    <property type="protein sequence ID" value="PSV45726.1"/>
    <property type="molecule type" value="Genomic_DNA"/>
</dbReference>
<sequence>MNVKCLKVRSNSIFMQHSHANFYLDRISLGIIQEFAALAHPTPLKVGFFIYISKLRYEHYFPI</sequence>
<protein>
    <submittedName>
        <fullName evidence="1">Uncharacterized protein</fullName>
    </submittedName>
</protein>
<keyword evidence="2" id="KW-1185">Reference proteome</keyword>
<gene>
    <name evidence="1" type="ORF">C9J47_16910</name>
</gene>
<evidence type="ECO:0000313" key="2">
    <source>
        <dbReference type="Proteomes" id="UP000241803"/>
    </source>
</evidence>
<comment type="caution">
    <text evidence="1">The sequence shown here is derived from an EMBL/GenBank/DDBJ whole genome shotgun (WGS) entry which is preliminary data.</text>
</comment>